<keyword evidence="3" id="KW-1185">Reference proteome</keyword>
<keyword evidence="1" id="KW-0472">Membrane</keyword>
<keyword evidence="1" id="KW-0812">Transmembrane</keyword>
<protein>
    <submittedName>
        <fullName evidence="2">Uncharacterized protein</fullName>
    </submittedName>
</protein>
<gene>
    <name evidence="2" type="ORF">M23134_05576</name>
</gene>
<feature type="transmembrane region" description="Helical" evidence="1">
    <location>
        <begin position="45"/>
        <end position="63"/>
    </location>
</feature>
<comment type="caution">
    <text evidence="2">The sequence shown here is derived from an EMBL/GenBank/DDBJ whole genome shotgun (WGS) entry which is preliminary data.</text>
</comment>
<accession>A1ZI36</accession>
<sequence length="118" mass="13067">MIKVLLLLHILIELGAGLLFILAPQAVPGLPEIKGIGLNHLASYGYAALALAALGGSTLFYYYREGALSNGLFTLAIFHSCISIAQINTPLIPSMYIEPMLVHGLFAVLFWRYYWRER</sequence>
<dbReference type="AlphaFoldDB" id="A1ZI36"/>
<evidence type="ECO:0000256" key="1">
    <source>
        <dbReference type="SAM" id="Phobius"/>
    </source>
</evidence>
<reference evidence="2 3" key="1">
    <citation type="submission" date="2007-01" db="EMBL/GenBank/DDBJ databases">
        <authorList>
            <person name="Haygood M."/>
            <person name="Podell S."/>
            <person name="Anderson C."/>
            <person name="Hopkinson B."/>
            <person name="Roe K."/>
            <person name="Barbeau K."/>
            <person name="Gaasterland T."/>
            <person name="Ferriera S."/>
            <person name="Johnson J."/>
            <person name="Kravitz S."/>
            <person name="Beeson K."/>
            <person name="Sutton G."/>
            <person name="Rogers Y.-H."/>
            <person name="Friedman R."/>
            <person name="Frazier M."/>
            <person name="Venter J.C."/>
        </authorList>
    </citation>
    <scope>NUCLEOTIDE SEQUENCE [LARGE SCALE GENOMIC DNA]</scope>
    <source>
        <strain evidence="2 3">ATCC 23134</strain>
    </source>
</reference>
<keyword evidence="1" id="KW-1133">Transmembrane helix</keyword>
<dbReference type="RefSeq" id="WP_004155399.1">
    <property type="nucleotide sequence ID" value="NZ_AAWS01000009.1"/>
</dbReference>
<evidence type="ECO:0000313" key="3">
    <source>
        <dbReference type="Proteomes" id="UP000004095"/>
    </source>
</evidence>
<organism evidence="2 3">
    <name type="scientific">Microscilla marina ATCC 23134</name>
    <dbReference type="NCBI Taxonomy" id="313606"/>
    <lineage>
        <taxon>Bacteria</taxon>
        <taxon>Pseudomonadati</taxon>
        <taxon>Bacteroidota</taxon>
        <taxon>Cytophagia</taxon>
        <taxon>Cytophagales</taxon>
        <taxon>Microscillaceae</taxon>
        <taxon>Microscilla</taxon>
    </lineage>
</organism>
<feature type="transmembrane region" description="Helical" evidence="1">
    <location>
        <begin position="95"/>
        <end position="115"/>
    </location>
</feature>
<dbReference type="EMBL" id="AAWS01000009">
    <property type="protein sequence ID" value="EAY29704.1"/>
    <property type="molecule type" value="Genomic_DNA"/>
</dbReference>
<proteinExistence type="predicted"/>
<feature type="transmembrane region" description="Helical" evidence="1">
    <location>
        <begin position="70"/>
        <end position="89"/>
    </location>
</feature>
<name>A1ZI36_MICM2</name>
<evidence type="ECO:0000313" key="2">
    <source>
        <dbReference type="EMBL" id="EAY29704.1"/>
    </source>
</evidence>
<dbReference type="Proteomes" id="UP000004095">
    <property type="component" value="Unassembled WGS sequence"/>
</dbReference>